<reference evidence="2" key="1">
    <citation type="submission" date="2022-06" db="EMBL/GenBank/DDBJ databases">
        <title>Aquibacillus sp. a new bacterium isolated from soil saline samples.</title>
        <authorList>
            <person name="Galisteo C."/>
            <person name="De La Haba R."/>
            <person name="Sanchez-Porro C."/>
            <person name="Ventosa A."/>
        </authorList>
    </citation>
    <scope>NUCLEOTIDE SEQUENCE</scope>
    <source>
        <strain evidence="2">3ASR75-11</strain>
    </source>
</reference>
<dbReference type="InterPro" id="IPR011528">
    <property type="entry name" value="NERD"/>
</dbReference>
<dbReference type="Proteomes" id="UP001145050">
    <property type="component" value="Unassembled WGS sequence"/>
</dbReference>
<proteinExistence type="predicted"/>
<dbReference type="RefSeq" id="WP_272437660.1">
    <property type="nucleotide sequence ID" value="NZ_JAMQKB010000022.1"/>
</dbReference>
<name>A0A9X4AMV5_9BACI</name>
<keyword evidence="3" id="KW-1185">Reference proteome</keyword>
<accession>A0A9X4AMV5</accession>
<organism evidence="2 3">
    <name type="scientific">Terrihalobacillus insolitus</name>
    <dbReference type="NCBI Taxonomy" id="2950438"/>
    <lineage>
        <taxon>Bacteria</taxon>
        <taxon>Bacillati</taxon>
        <taxon>Bacillota</taxon>
        <taxon>Bacilli</taxon>
        <taxon>Bacillales</taxon>
        <taxon>Bacillaceae</taxon>
        <taxon>Terrihalobacillus</taxon>
    </lineage>
</organism>
<sequence length="301" mass="35073">MPYKSRTKSLELLVLESLDTRMHLSDKDKQYYHNLRKGYEGEKVFDALLEKQQFDCLILNDLLLKLKNTTFQIDSLVIMSGTIQFYEVKNFEGDFIYESDKLYKNEKIEVSNPLNQLNRSESLLRQLIQSLGFNFSVKGSVVFINPEFTLYQSPLNRPFIFPTQINSYLNKLSSSSSKLHGKHKALADKLIALHMQQSPYQLLPSYDYDQLTKGITCLSCNTFNLTLDGRYCVCKDCGHKEMVDTALLRSVKEYKLLFSNKPITTNGIHEWCKIIESKRTIRRVLEQNFKKVGIKQWAQYE</sequence>
<dbReference type="EMBL" id="JAMQKB010000022">
    <property type="protein sequence ID" value="MDC3425842.1"/>
    <property type="molecule type" value="Genomic_DNA"/>
</dbReference>
<dbReference type="PROSITE" id="PS50965">
    <property type="entry name" value="NERD"/>
    <property type="match status" value="1"/>
</dbReference>
<dbReference type="AlphaFoldDB" id="A0A9X4AMV5"/>
<dbReference type="Pfam" id="PF08378">
    <property type="entry name" value="NERD"/>
    <property type="match status" value="1"/>
</dbReference>
<feature type="domain" description="NERD" evidence="1">
    <location>
        <begin position="37"/>
        <end position="147"/>
    </location>
</feature>
<comment type="caution">
    <text evidence="2">The sequence shown here is derived from an EMBL/GenBank/DDBJ whole genome shotgun (WGS) entry which is preliminary data.</text>
</comment>
<gene>
    <name evidence="2" type="ORF">NC797_15140</name>
</gene>
<evidence type="ECO:0000313" key="3">
    <source>
        <dbReference type="Proteomes" id="UP001145050"/>
    </source>
</evidence>
<protein>
    <submittedName>
        <fullName evidence="2">NERD domain-containing protein</fullName>
    </submittedName>
</protein>
<evidence type="ECO:0000313" key="2">
    <source>
        <dbReference type="EMBL" id="MDC3425842.1"/>
    </source>
</evidence>
<evidence type="ECO:0000259" key="1">
    <source>
        <dbReference type="PROSITE" id="PS50965"/>
    </source>
</evidence>